<evidence type="ECO:0000256" key="1">
    <source>
        <dbReference type="SAM" id="MobiDB-lite"/>
    </source>
</evidence>
<dbReference type="Proteomes" id="UP000824128">
    <property type="component" value="Unassembled WGS sequence"/>
</dbReference>
<feature type="region of interest" description="Disordered" evidence="1">
    <location>
        <begin position="25"/>
        <end position="53"/>
    </location>
</feature>
<dbReference type="AlphaFoldDB" id="A0A9D1STF8"/>
<sequence>MKRKRNARRGRTPAQAYATNLLLSRERSGQGGVGTMDPSVIADAKARVDENEK</sequence>
<organism evidence="2 3">
    <name type="scientific">Candidatus Aphodomorpha intestinavium</name>
    <dbReference type="NCBI Taxonomy" id="2840672"/>
    <lineage>
        <taxon>Bacteria</taxon>
        <taxon>Bacillati</taxon>
        <taxon>Bacillota</taxon>
        <taxon>Clostridia</taxon>
        <taxon>Eubacteriales</taxon>
        <taxon>Candidatus Aphodomorpha</taxon>
    </lineage>
</organism>
<dbReference type="EMBL" id="DVNZ01000101">
    <property type="protein sequence ID" value="HIU94136.1"/>
    <property type="molecule type" value="Genomic_DNA"/>
</dbReference>
<gene>
    <name evidence="2" type="ORF">IAD24_03160</name>
</gene>
<reference evidence="2" key="2">
    <citation type="journal article" date="2021" name="PeerJ">
        <title>Extensive microbial diversity within the chicken gut microbiome revealed by metagenomics and culture.</title>
        <authorList>
            <person name="Gilroy R."/>
            <person name="Ravi A."/>
            <person name="Getino M."/>
            <person name="Pursley I."/>
            <person name="Horton D.L."/>
            <person name="Alikhan N.F."/>
            <person name="Baker D."/>
            <person name="Gharbi K."/>
            <person name="Hall N."/>
            <person name="Watson M."/>
            <person name="Adriaenssens E.M."/>
            <person name="Foster-Nyarko E."/>
            <person name="Jarju S."/>
            <person name="Secka A."/>
            <person name="Antonio M."/>
            <person name="Oren A."/>
            <person name="Chaudhuri R.R."/>
            <person name="La Ragione R."/>
            <person name="Hildebrand F."/>
            <person name="Pallen M.J."/>
        </authorList>
    </citation>
    <scope>NUCLEOTIDE SEQUENCE</scope>
    <source>
        <strain evidence="2">ChiGjej2B2-16831</strain>
    </source>
</reference>
<feature type="compositionally biased region" description="Basic and acidic residues" evidence="1">
    <location>
        <begin position="44"/>
        <end position="53"/>
    </location>
</feature>
<name>A0A9D1STF8_9FIRM</name>
<comment type="caution">
    <text evidence="2">The sequence shown here is derived from an EMBL/GenBank/DDBJ whole genome shotgun (WGS) entry which is preliminary data.</text>
</comment>
<reference evidence="2" key="1">
    <citation type="submission" date="2020-10" db="EMBL/GenBank/DDBJ databases">
        <authorList>
            <person name="Gilroy R."/>
        </authorList>
    </citation>
    <scope>NUCLEOTIDE SEQUENCE</scope>
    <source>
        <strain evidence="2">ChiGjej2B2-16831</strain>
    </source>
</reference>
<protein>
    <submittedName>
        <fullName evidence="2">Uncharacterized protein</fullName>
    </submittedName>
</protein>
<evidence type="ECO:0000313" key="2">
    <source>
        <dbReference type="EMBL" id="HIU94136.1"/>
    </source>
</evidence>
<proteinExistence type="predicted"/>
<evidence type="ECO:0000313" key="3">
    <source>
        <dbReference type="Proteomes" id="UP000824128"/>
    </source>
</evidence>
<accession>A0A9D1STF8</accession>